<dbReference type="Pfam" id="PF22599">
    <property type="entry name" value="SecDF_P1_head"/>
    <property type="match status" value="1"/>
</dbReference>
<feature type="transmembrane region" description="Helical" evidence="9">
    <location>
        <begin position="326"/>
        <end position="349"/>
    </location>
</feature>
<keyword evidence="2 9" id="KW-0813">Transport</keyword>
<feature type="transmembrane region" description="Helical" evidence="9">
    <location>
        <begin position="432"/>
        <end position="451"/>
    </location>
</feature>
<dbReference type="Gene3D" id="3.30.70.3220">
    <property type="match status" value="1"/>
</dbReference>
<organism evidence="13 14">
    <name type="scientific">Ferrimicrobium acidiphilum</name>
    <dbReference type="NCBI Taxonomy" id="121039"/>
    <lineage>
        <taxon>Bacteria</taxon>
        <taxon>Bacillati</taxon>
        <taxon>Actinomycetota</taxon>
        <taxon>Acidimicrobiia</taxon>
        <taxon>Acidimicrobiales</taxon>
        <taxon>Acidimicrobiaceae</taxon>
        <taxon>Ferrimicrobium</taxon>
    </lineage>
</organism>
<evidence type="ECO:0000256" key="9">
    <source>
        <dbReference type="HAMAP-Rule" id="MF_01463"/>
    </source>
</evidence>
<comment type="caution">
    <text evidence="9">Lacks conserved residue(s) required for the propagation of feature annotation.</text>
</comment>
<dbReference type="InterPro" id="IPR022813">
    <property type="entry name" value="SecD/SecF_arch_bac"/>
</dbReference>
<feature type="domain" description="SecDF P1 head subdomain" evidence="12">
    <location>
        <begin position="181"/>
        <end position="283"/>
    </location>
</feature>
<dbReference type="PANTHER" id="PTHR30081">
    <property type="entry name" value="PROTEIN-EXPORT MEMBRANE PROTEIN SEC"/>
    <property type="match status" value="1"/>
</dbReference>
<evidence type="ECO:0000256" key="2">
    <source>
        <dbReference type="ARBA" id="ARBA00022448"/>
    </source>
</evidence>
<evidence type="ECO:0000313" key="13">
    <source>
        <dbReference type="EMBL" id="MEX6430705.1"/>
    </source>
</evidence>
<evidence type="ECO:0000259" key="10">
    <source>
        <dbReference type="Pfam" id="PF02355"/>
    </source>
</evidence>
<keyword evidence="5 9" id="KW-0653">Protein transport</keyword>
<evidence type="ECO:0000256" key="4">
    <source>
        <dbReference type="ARBA" id="ARBA00022692"/>
    </source>
</evidence>
<dbReference type="Gene3D" id="3.30.1360.200">
    <property type="match status" value="1"/>
</dbReference>
<feature type="domain" description="Protein translocase subunit SecDF P1" evidence="11">
    <location>
        <begin position="57"/>
        <end position="112"/>
    </location>
</feature>
<dbReference type="NCBIfam" id="TIGR00916">
    <property type="entry name" value="2A0604s01"/>
    <property type="match status" value="1"/>
</dbReference>
<dbReference type="HAMAP" id="MF_01463_B">
    <property type="entry name" value="SecD_B"/>
    <property type="match status" value="1"/>
</dbReference>
<comment type="caution">
    <text evidence="13">The sequence shown here is derived from an EMBL/GenBank/DDBJ whole genome shotgun (WGS) entry which is preliminary data.</text>
</comment>
<comment type="subcellular location">
    <subcellularLocation>
        <location evidence="1 9">Cell membrane</location>
        <topology evidence="1 9">Multi-pass membrane protein</topology>
    </subcellularLocation>
</comment>
<dbReference type="Pfam" id="PF02355">
    <property type="entry name" value="SecD_SecF_C"/>
    <property type="match status" value="1"/>
</dbReference>
<accession>A0ABV3Y5L8</accession>
<keyword evidence="8 9" id="KW-0472">Membrane</keyword>
<evidence type="ECO:0000256" key="6">
    <source>
        <dbReference type="ARBA" id="ARBA00022989"/>
    </source>
</evidence>
<dbReference type="InterPro" id="IPR048634">
    <property type="entry name" value="SecD_SecF_C"/>
</dbReference>
<dbReference type="EMBL" id="JBFSHR010000074">
    <property type="protein sequence ID" value="MEX6430705.1"/>
    <property type="molecule type" value="Genomic_DNA"/>
</dbReference>
<protein>
    <recommendedName>
        <fullName evidence="9">Protein translocase subunit SecD</fullName>
    </recommendedName>
</protein>
<keyword evidence="7 9" id="KW-0811">Translocation</keyword>
<evidence type="ECO:0000256" key="1">
    <source>
        <dbReference type="ARBA" id="ARBA00004651"/>
    </source>
</evidence>
<feature type="transmembrane region" description="Helical" evidence="9">
    <location>
        <begin position="361"/>
        <end position="383"/>
    </location>
</feature>
<keyword evidence="6 9" id="KW-1133">Transmembrane helix</keyword>
<feature type="domain" description="Protein export membrane protein SecD/SecF C-terminal" evidence="10">
    <location>
        <begin position="287"/>
        <end position="461"/>
    </location>
</feature>
<dbReference type="InterPro" id="IPR048631">
    <property type="entry name" value="SecD_1st"/>
</dbReference>
<evidence type="ECO:0000256" key="8">
    <source>
        <dbReference type="ARBA" id="ARBA00023136"/>
    </source>
</evidence>
<dbReference type="NCBIfam" id="TIGR01129">
    <property type="entry name" value="secD"/>
    <property type="match status" value="1"/>
</dbReference>
<dbReference type="Proteomes" id="UP001560267">
    <property type="component" value="Unassembled WGS sequence"/>
</dbReference>
<gene>
    <name evidence="9 13" type="primary">secD</name>
    <name evidence="13" type="ORF">AB6A68_12805</name>
</gene>
<keyword evidence="14" id="KW-1185">Reference proteome</keyword>
<evidence type="ECO:0000313" key="14">
    <source>
        <dbReference type="Proteomes" id="UP001560267"/>
    </source>
</evidence>
<keyword evidence="4 9" id="KW-0812">Transmembrane</keyword>
<reference evidence="13 14" key="1">
    <citation type="submission" date="2024-07" db="EMBL/GenBank/DDBJ databases">
        <title>Draft Genome Sequence of Ferrimicrobium acidiphilum Strain YE2023, Isolated from a Pulp of Bioleach Reactor.</title>
        <authorList>
            <person name="Elkina Y.A."/>
            <person name="Bulaeva A.G."/>
            <person name="Beletsky A.V."/>
            <person name="Mardanov A.V."/>
        </authorList>
    </citation>
    <scope>NUCLEOTIDE SEQUENCE [LARGE SCALE GENOMIC DNA]</scope>
    <source>
        <strain evidence="13 14">YE2023</strain>
    </source>
</reference>
<sequence>MRKGRWIRSVLISTVVAVAAFVAVISAHYHPVLGLDLQGGASVVYKPARKVSASTLNETISIIENRVNALGVGQPSIGQQGSDIVVDLPGVKDPKTALSYIGQTAILQFRPVLCQAPLYTKPPASLHLKKSQLTPTCPNPSAKTASLLQYVPSTSPLKATSASTALLPEYQGNSKKVIARYVVGPTLLTGNAIKSVFAAPQPQSASNQWAINFTLTAKGAPIFNQIAKTYYHQLLAVVLDGTVQSAPQINSTNFNGQGQITGNYTRASATDLATILHYGALPVQLVQQTVQTISPTLGAASLRAGLVAGIAGLILVMLYTILYYRLLGLVVVGGLATTFGALWAIIALLGHTEQLTLDLSGVTGIIVSIGVIVDSYIVFFERLKDEARHGKSLRASVDTGFSKAFRTIIAADLVSFIGAALLYYFSIGDVRGFAFFLGLSTILDVASAWFFTRPLVLWIGNTIDPKHYRWLGVPVVQVTQKPIAGTGVIKPSRRVVTKGV</sequence>
<dbReference type="InterPro" id="IPR005791">
    <property type="entry name" value="SecD"/>
</dbReference>
<dbReference type="RefSeq" id="WP_298383273.1">
    <property type="nucleotide sequence ID" value="NZ_JBFSHR010000074.1"/>
</dbReference>
<comment type="subunit">
    <text evidence="9">Forms a complex with SecF. Part of the essential Sec protein translocation apparatus which comprises SecA, SecYEG and auxiliary proteins SecDF. Other proteins may also be involved.</text>
</comment>
<evidence type="ECO:0000259" key="12">
    <source>
        <dbReference type="Pfam" id="PF22599"/>
    </source>
</evidence>
<evidence type="ECO:0000259" key="11">
    <source>
        <dbReference type="Pfam" id="PF21760"/>
    </source>
</evidence>
<name>A0ABV3Y5L8_9ACTN</name>
<dbReference type="SUPFAM" id="SSF82866">
    <property type="entry name" value="Multidrug efflux transporter AcrB transmembrane domain"/>
    <property type="match status" value="1"/>
</dbReference>
<comment type="similarity">
    <text evidence="9">Belongs to the SecD/SecF family. SecD subfamily.</text>
</comment>
<dbReference type="Gene3D" id="1.20.1640.10">
    <property type="entry name" value="Multidrug efflux transporter AcrB transmembrane domain"/>
    <property type="match status" value="1"/>
</dbReference>
<feature type="transmembrane region" description="Helical" evidence="9">
    <location>
        <begin position="297"/>
        <end position="319"/>
    </location>
</feature>
<dbReference type="InterPro" id="IPR055344">
    <property type="entry name" value="SecD_SecF_C_bact"/>
</dbReference>
<feature type="transmembrane region" description="Helical" evidence="9">
    <location>
        <begin position="404"/>
        <end position="426"/>
    </location>
</feature>
<dbReference type="InterPro" id="IPR054384">
    <property type="entry name" value="SecDF_P1_head"/>
</dbReference>
<evidence type="ECO:0000256" key="5">
    <source>
        <dbReference type="ARBA" id="ARBA00022927"/>
    </source>
</evidence>
<comment type="function">
    <text evidence="9">Part of the Sec protein translocase complex. Interacts with the SecYEG preprotein conducting channel. SecDF uses the proton motive force (PMF) to complete protein translocation after the ATP-dependent function of SecA.</text>
</comment>
<evidence type="ECO:0000256" key="7">
    <source>
        <dbReference type="ARBA" id="ARBA00023010"/>
    </source>
</evidence>
<keyword evidence="3 9" id="KW-1003">Cell membrane</keyword>
<evidence type="ECO:0000256" key="3">
    <source>
        <dbReference type="ARBA" id="ARBA00022475"/>
    </source>
</evidence>
<dbReference type="Pfam" id="PF21760">
    <property type="entry name" value="SecD_1st"/>
    <property type="match status" value="1"/>
</dbReference>
<proteinExistence type="inferred from homology"/>
<dbReference type="PANTHER" id="PTHR30081:SF1">
    <property type="entry name" value="PROTEIN TRANSLOCASE SUBUNIT SECD"/>
    <property type="match status" value="1"/>
</dbReference>